<gene>
    <name evidence="1" type="primary">eutJ</name>
    <name evidence="1" type="ORF">JMM60_10830</name>
</gene>
<dbReference type="PANTHER" id="PTHR32432:SF3">
    <property type="entry name" value="ETHANOLAMINE UTILIZATION PROTEIN EUTJ"/>
    <property type="match status" value="1"/>
</dbReference>
<dbReference type="Gene3D" id="3.30.420.40">
    <property type="match status" value="2"/>
</dbReference>
<keyword evidence="2" id="KW-1185">Reference proteome</keyword>
<dbReference type="InterPro" id="IPR050696">
    <property type="entry name" value="FtsA/MreB"/>
</dbReference>
<dbReference type="EMBL" id="JAESJJ010000012">
    <property type="protein sequence ID" value="MBL3609285.1"/>
    <property type="molecule type" value="Genomic_DNA"/>
</dbReference>
<dbReference type="Pfam" id="PF11104">
    <property type="entry name" value="PilM_2"/>
    <property type="match status" value="1"/>
</dbReference>
<evidence type="ECO:0000313" key="1">
    <source>
        <dbReference type="EMBL" id="MBL3609285.1"/>
    </source>
</evidence>
<dbReference type="RefSeq" id="WP_075782977.1">
    <property type="nucleotide sequence ID" value="NZ_JAAEAJ010000003.1"/>
</dbReference>
<evidence type="ECO:0000313" key="2">
    <source>
        <dbReference type="Proteomes" id="UP000604473"/>
    </source>
</evidence>
<organism evidence="1 2">
    <name type="scientific">Rhodovulum sulfidophilum</name>
    <name type="common">Rhodobacter sulfidophilus</name>
    <dbReference type="NCBI Taxonomy" id="35806"/>
    <lineage>
        <taxon>Bacteria</taxon>
        <taxon>Pseudomonadati</taxon>
        <taxon>Pseudomonadota</taxon>
        <taxon>Alphaproteobacteria</taxon>
        <taxon>Rhodobacterales</taxon>
        <taxon>Paracoccaceae</taxon>
        <taxon>Rhodovulum</taxon>
    </lineage>
</organism>
<protein>
    <submittedName>
        <fullName evidence="1">Ethanolamine utilization protein EutJ</fullName>
    </submittedName>
</protein>
<reference evidence="1 2" key="1">
    <citation type="submission" date="2021-01" db="EMBL/GenBank/DDBJ databases">
        <title>Draft genomes of Rhodovulum sulfidophilum.</title>
        <authorList>
            <person name="Guzman M.S."/>
        </authorList>
    </citation>
    <scope>NUCLEOTIDE SEQUENCE [LARGE SCALE GENOMIC DNA]</scope>
    <source>
        <strain evidence="1 2">AB35</strain>
    </source>
</reference>
<dbReference type="NCBIfam" id="NF011660">
    <property type="entry name" value="PRK15080.1"/>
    <property type="match status" value="1"/>
</dbReference>
<comment type="caution">
    <text evidence="1">The sequence shown here is derived from an EMBL/GenBank/DDBJ whole genome shotgun (WGS) entry which is preliminary data.</text>
</comment>
<dbReference type="InterPro" id="IPR043129">
    <property type="entry name" value="ATPase_NBD"/>
</dbReference>
<dbReference type="InterPro" id="IPR005883">
    <property type="entry name" value="PilM"/>
</dbReference>
<proteinExistence type="predicted"/>
<dbReference type="NCBIfam" id="TIGR02529">
    <property type="entry name" value="EutJ"/>
    <property type="match status" value="1"/>
</dbReference>
<accession>A0ABS1RT76</accession>
<dbReference type="Proteomes" id="UP000604473">
    <property type="component" value="Unassembled WGS sequence"/>
</dbReference>
<name>A0ABS1RT76_RHOSU</name>
<dbReference type="InterPro" id="IPR013366">
    <property type="entry name" value="EutJ"/>
</dbReference>
<sequence length="279" mass="29058">MSTDRTLRDFAELIRSGDVLPAERRAPGPLKIGVDLGTANLVLAVLDAANRPVAGTTYRSTVVRDGIVVDYIGAVRAVREMKAALEERLGEPLIRAAAAIPPGIHSGSTKAIGNVVEAADFELAEIVDEPAAAARFLGIADGAVVDVGGGTTGISVLKGGEVLASFDEATGGTHMTLVLAGARGVSFEEAEAEKLDPAAERDVFAVIRPVADKMASIVARFLEAYPDLDSVHIVGGACSFSDFEQVFAKQTGRRIVKPAEPLLVTPLGIAMFPQATGEK</sequence>
<dbReference type="CDD" id="cd24047">
    <property type="entry name" value="ASKHA_NBD_EutJ"/>
    <property type="match status" value="1"/>
</dbReference>
<dbReference type="PANTHER" id="PTHR32432">
    <property type="entry name" value="CELL DIVISION PROTEIN FTSA-RELATED"/>
    <property type="match status" value="1"/>
</dbReference>
<dbReference type="SUPFAM" id="SSF53067">
    <property type="entry name" value="Actin-like ATPase domain"/>
    <property type="match status" value="1"/>
</dbReference>